<protein>
    <recommendedName>
        <fullName evidence="3">TIR domain-containing protein</fullName>
    </recommendedName>
</protein>
<organism evidence="1 2">
    <name type="scientific">Clostridium weizhouense</name>
    <dbReference type="NCBI Taxonomy" id="2859781"/>
    <lineage>
        <taxon>Bacteria</taxon>
        <taxon>Bacillati</taxon>
        <taxon>Bacillota</taxon>
        <taxon>Clostridia</taxon>
        <taxon>Eubacteriales</taxon>
        <taxon>Clostridiaceae</taxon>
        <taxon>Clostridium</taxon>
    </lineage>
</organism>
<keyword evidence="2" id="KW-1185">Reference proteome</keyword>
<evidence type="ECO:0000313" key="2">
    <source>
        <dbReference type="Proteomes" id="UP001519921"/>
    </source>
</evidence>
<comment type="caution">
    <text evidence="1">The sequence shown here is derived from an EMBL/GenBank/DDBJ whole genome shotgun (WGS) entry which is preliminary data.</text>
</comment>
<sequence>MYKGFNLAFNTSSTFKELLNKYHDYGKEIYNNKKNEVIKNLDSYLGPDGSLDCSALQEDWFPTINSNIFISHSHDDEELAVSLAGWLYKKFKLTSFIDSYVWGYCNDLLKDIDEEYCKHSNGQSYDYDKRNYSTSHVHMMLSTALTKMIDKTECILFLNTDKSTLKAKDIISTQTRSPWIYSEIMSTKMLRKNTPKRFTLKKSTNGIQFIENAQKTFKPTYDIDLKHLVKLSESNLNNLHKCYETSYPNNPTDALDKLYQITHIH</sequence>
<evidence type="ECO:0008006" key="3">
    <source>
        <dbReference type="Google" id="ProtNLM"/>
    </source>
</evidence>
<gene>
    <name evidence="1" type="ORF">KYD98_16455</name>
</gene>
<reference evidence="1 2" key="1">
    <citation type="submission" date="2021-07" db="EMBL/GenBank/DDBJ databases">
        <title>Clostridium weizhouense sp. nov., an anaerobic bacterium isolated from activated sludge of Petroleum wastewater.</title>
        <authorList>
            <person name="Li Q."/>
        </authorList>
    </citation>
    <scope>NUCLEOTIDE SEQUENCE [LARGE SCALE GENOMIC DNA]</scope>
    <source>
        <strain evidence="1 2">YB-6</strain>
    </source>
</reference>
<proteinExistence type="predicted"/>
<evidence type="ECO:0000313" key="1">
    <source>
        <dbReference type="EMBL" id="MBW6411674.1"/>
    </source>
</evidence>
<dbReference type="EMBL" id="JAHXPT010000017">
    <property type="protein sequence ID" value="MBW6411674.1"/>
    <property type="molecule type" value="Genomic_DNA"/>
</dbReference>
<dbReference type="Proteomes" id="UP001519921">
    <property type="component" value="Unassembled WGS sequence"/>
</dbReference>
<name>A0ABS7ASP1_9CLOT</name>
<accession>A0ABS7ASP1</accession>
<dbReference type="RefSeq" id="WP_219781138.1">
    <property type="nucleotide sequence ID" value="NZ_JAHXPT010000017.1"/>
</dbReference>